<sequence>MVQRSASKLDSDGLKQFETVIEQRAAQSGKSLIKYSEEKNTQKATLDKKRVTEYVDFIKAIQDAVPNMSITSGDAKKCLGSVFDNHKADWNVKDAHREDWINTMELRIRNLCASVKKATSVKKPAKWLVDLGLATSPCPTADDEDDDESGTGKDDYTVVKGKAKEELSLPINTSNVAKLSSDDPIVAEWHDGYTKEINDMTKERWENLTKASHAKSGEGPLWEEESSITRNKLYIDQRVDRHLLMSLYEQGSQILMMRLDTFADLKGRNQRLPNNHEAVLTGLSIMKPIAEQYRTGNIKQGDRTALREARNKAITEWKSKGELKKVHGKDSSTVTSPTKTEGRDSHVALKRPAASEDAATPPSKRRPAASTPKCGDAAIPQKPIAPSASASSEAHLAAMTAWLGSAADCGPPRRSCAQIFQDAEHSASD</sequence>
<comment type="caution">
    <text evidence="2">The sequence shown here is derived from an EMBL/GenBank/DDBJ whole genome shotgun (WGS) entry which is preliminary data.</text>
</comment>
<evidence type="ECO:0000256" key="1">
    <source>
        <dbReference type="SAM" id="MobiDB-lite"/>
    </source>
</evidence>
<dbReference type="Proteomes" id="UP001189429">
    <property type="component" value="Unassembled WGS sequence"/>
</dbReference>
<proteinExistence type="predicted"/>
<gene>
    <name evidence="2" type="ORF">PCOR1329_LOCUS22266</name>
</gene>
<evidence type="ECO:0000313" key="2">
    <source>
        <dbReference type="EMBL" id="CAK0820691.1"/>
    </source>
</evidence>
<protein>
    <submittedName>
        <fullName evidence="2">Uncharacterized protein</fullName>
    </submittedName>
</protein>
<accession>A0ABN9RPG7</accession>
<organism evidence="2 3">
    <name type="scientific">Prorocentrum cordatum</name>
    <dbReference type="NCBI Taxonomy" id="2364126"/>
    <lineage>
        <taxon>Eukaryota</taxon>
        <taxon>Sar</taxon>
        <taxon>Alveolata</taxon>
        <taxon>Dinophyceae</taxon>
        <taxon>Prorocentrales</taxon>
        <taxon>Prorocentraceae</taxon>
        <taxon>Prorocentrum</taxon>
    </lineage>
</organism>
<feature type="compositionally biased region" description="Basic and acidic residues" evidence="1">
    <location>
        <begin position="320"/>
        <end position="330"/>
    </location>
</feature>
<keyword evidence="3" id="KW-1185">Reference proteome</keyword>
<reference evidence="2" key="1">
    <citation type="submission" date="2023-10" db="EMBL/GenBank/DDBJ databases">
        <authorList>
            <person name="Chen Y."/>
            <person name="Shah S."/>
            <person name="Dougan E. K."/>
            <person name="Thang M."/>
            <person name="Chan C."/>
        </authorList>
    </citation>
    <scope>NUCLEOTIDE SEQUENCE [LARGE SCALE GENOMIC DNA]</scope>
</reference>
<name>A0ABN9RPG7_9DINO</name>
<dbReference type="EMBL" id="CAUYUJ010007424">
    <property type="protein sequence ID" value="CAK0820691.1"/>
    <property type="molecule type" value="Genomic_DNA"/>
</dbReference>
<evidence type="ECO:0000313" key="3">
    <source>
        <dbReference type="Proteomes" id="UP001189429"/>
    </source>
</evidence>
<feature type="compositionally biased region" description="Low complexity" evidence="1">
    <location>
        <begin position="377"/>
        <end position="394"/>
    </location>
</feature>
<feature type="region of interest" description="Disordered" evidence="1">
    <location>
        <begin position="320"/>
        <end position="394"/>
    </location>
</feature>